<keyword evidence="3" id="KW-0472">Membrane</keyword>
<dbReference type="Gene3D" id="1.10.10.10">
    <property type="entry name" value="Winged helix-like DNA-binding domain superfamily/Winged helix DNA-binding domain"/>
    <property type="match status" value="1"/>
</dbReference>
<dbReference type="InterPro" id="IPR011990">
    <property type="entry name" value="TPR-like_helical_dom_sf"/>
</dbReference>
<feature type="domain" description="OmpR/PhoB-type" evidence="4">
    <location>
        <begin position="6"/>
        <end position="105"/>
    </location>
</feature>
<name>A0A2T3L5M2_9GAMM</name>
<evidence type="ECO:0000313" key="6">
    <source>
        <dbReference type="Proteomes" id="UP000241803"/>
    </source>
</evidence>
<evidence type="ECO:0000313" key="5">
    <source>
        <dbReference type="EMBL" id="PSV45205.1"/>
    </source>
</evidence>
<dbReference type="Proteomes" id="UP000241803">
    <property type="component" value="Unassembled WGS sequence"/>
</dbReference>
<evidence type="ECO:0000256" key="3">
    <source>
        <dbReference type="SAM" id="Phobius"/>
    </source>
</evidence>
<dbReference type="InterPro" id="IPR016032">
    <property type="entry name" value="Sig_transdc_resp-reg_C-effctor"/>
</dbReference>
<sequence length="509" mass="57872">MTSTVRYTLHHEPAIIFSPAKNQITINGEDVHLEPLQARLLTFFIEQQGNVVNTQQIADRVWDRSHVSDNLVRQVISLLRSQLQDKTRPYSIIKTIPKQGYLFNIEVTKNYPPKTNIKHSIVTTENSAEDNQLAIQIESRLQSESALQKEQMVHATQQATARPCHTRIKKSVIFIVLLVISGLGLGSSYLWQQSAHSPTKPQQQGVLPVFLHEINLDTEQDYEMSQSVYNYLFYGLNSSKSISGYHFDQLTPEAKQKLSETGIEIKSWIKKSHDEYSLTVLLQNNQQPALNTKIEKTFNKEDFFNSIGDVIIELKTIISPTDQGYEITNHRVTSVTDYNDWKVISEGISLFYQGKGKKALDKVTEKLNIIQVEGRGNYLVSSLLSYSESLHYLKSNNDIQKKQALVLAKQAFEMNPRCDIANLTLGLALLLNGHSDQAFPYLFYAAESTPSPISYYLLSIVDKQADNQRGAAYHYQCYTEMKKEVNGQLFDLMDSLQKPNLLQTTKQAI</sequence>
<keyword evidence="6" id="KW-1185">Reference proteome</keyword>
<organism evidence="5 6">
    <name type="scientific">Photobacterium indicum</name>
    <dbReference type="NCBI Taxonomy" id="81447"/>
    <lineage>
        <taxon>Bacteria</taxon>
        <taxon>Pseudomonadati</taxon>
        <taxon>Pseudomonadota</taxon>
        <taxon>Gammaproteobacteria</taxon>
        <taxon>Vibrionales</taxon>
        <taxon>Vibrionaceae</taxon>
        <taxon>Photobacterium</taxon>
    </lineage>
</organism>
<accession>A0A2T3L5M2</accession>
<dbReference type="PROSITE" id="PS51755">
    <property type="entry name" value="OMPR_PHOB"/>
    <property type="match status" value="1"/>
</dbReference>
<dbReference type="InterPro" id="IPR036388">
    <property type="entry name" value="WH-like_DNA-bd_sf"/>
</dbReference>
<dbReference type="SUPFAM" id="SSF46894">
    <property type="entry name" value="C-terminal effector domain of the bipartite response regulators"/>
    <property type="match status" value="1"/>
</dbReference>
<dbReference type="GO" id="GO:0003677">
    <property type="term" value="F:DNA binding"/>
    <property type="evidence" value="ECO:0007669"/>
    <property type="project" value="UniProtKB-UniRule"/>
</dbReference>
<dbReference type="SUPFAM" id="SSF48452">
    <property type="entry name" value="TPR-like"/>
    <property type="match status" value="1"/>
</dbReference>
<dbReference type="RefSeq" id="WP_107254732.1">
    <property type="nucleotide sequence ID" value="NZ_PYOC01000007.1"/>
</dbReference>
<evidence type="ECO:0000259" key="4">
    <source>
        <dbReference type="PROSITE" id="PS51755"/>
    </source>
</evidence>
<dbReference type="GO" id="GO:0000160">
    <property type="term" value="P:phosphorelay signal transduction system"/>
    <property type="evidence" value="ECO:0007669"/>
    <property type="project" value="InterPro"/>
</dbReference>
<dbReference type="SMART" id="SM00862">
    <property type="entry name" value="Trans_reg_C"/>
    <property type="match status" value="1"/>
</dbReference>
<evidence type="ECO:0000256" key="1">
    <source>
        <dbReference type="ARBA" id="ARBA00023125"/>
    </source>
</evidence>
<evidence type="ECO:0000256" key="2">
    <source>
        <dbReference type="PROSITE-ProRule" id="PRU01091"/>
    </source>
</evidence>
<reference evidence="5 6" key="1">
    <citation type="submission" date="2018-03" db="EMBL/GenBank/DDBJ databases">
        <title>Whole genome sequencing of Histamine producing bacteria.</title>
        <authorList>
            <person name="Butler K."/>
        </authorList>
    </citation>
    <scope>NUCLEOTIDE SEQUENCE [LARGE SCALE GENOMIC DNA]</scope>
    <source>
        <strain evidence="5 6">ATCC 19614</strain>
    </source>
</reference>
<feature type="DNA-binding region" description="OmpR/PhoB-type" evidence="2">
    <location>
        <begin position="6"/>
        <end position="105"/>
    </location>
</feature>
<protein>
    <submittedName>
        <fullName evidence="5">Transcriptional regulator</fullName>
    </submittedName>
</protein>
<feature type="transmembrane region" description="Helical" evidence="3">
    <location>
        <begin position="172"/>
        <end position="191"/>
    </location>
</feature>
<gene>
    <name evidence="5" type="ORF">C9J47_18010</name>
</gene>
<dbReference type="Pfam" id="PF00486">
    <property type="entry name" value="Trans_reg_C"/>
    <property type="match status" value="1"/>
</dbReference>
<keyword evidence="3" id="KW-0812">Transmembrane</keyword>
<comment type="caution">
    <text evidence="5">The sequence shown here is derived from an EMBL/GenBank/DDBJ whole genome shotgun (WGS) entry which is preliminary data.</text>
</comment>
<keyword evidence="3" id="KW-1133">Transmembrane helix</keyword>
<dbReference type="CDD" id="cd00383">
    <property type="entry name" value="trans_reg_C"/>
    <property type="match status" value="1"/>
</dbReference>
<dbReference type="EMBL" id="PYOC01000007">
    <property type="protein sequence ID" value="PSV45205.1"/>
    <property type="molecule type" value="Genomic_DNA"/>
</dbReference>
<proteinExistence type="predicted"/>
<dbReference type="Gene3D" id="1.25.40.10">
    <property type="entry name" value="Tetratricopeptide repeat domain"/>
    <property type="match status" value="1"/>
</dbReference>
<keyword evidence="1 2" id="KW-0238">DNA-binding</keyword>
<dbReference type="GO" id="GO:0006355">
    <property type="term" value="P:regulation of DNA-templated transcription"/>
    <property type="evidence" value="ECO:0007669"/>
    <property type="project" value="InterPro"/>
</dbReference>
<dbReference type="InterPro" id="IPR001867">
    <property type="entry name" value="OmpR/PhoB-type_DNA-bd"/>
</dbReference>
<dbReference type="AlphaFoldDB" id="A0A2T3L5M2"/>